<dbReference type="PANTHER" id="PTHR43611:SF3">
    <property type="entry name" value="FLAVIN MONONUCLEOTIDE HYDROLASE 1, CHLOROPLATIC"/>
    <property type="match status" value="1"/>
</dbReference>
<dbReference type="AlphaFoldDB" id="A0A837IFU3"/>
<dbReference type="Pfam" id="PF00702">
    <property type="entry name" value="Hydrolase"/>
    <property type="match status" value="1"/>
</dbReference>
<name>A0A837IFU3_9BACT</name>
<dbReference type="PANTHER" id="PTHR43611">
    <property type="entry name" value="ALPHA-D-GLUCOSE 1-PHOSPHATE PHOSPHATASE"/>
    <property type="match status" value="1"/>
</dbReference>
<sequence>MSKYKTIISDLGGVYLNRGIWLFWDYLDRELGIPVEKGKTAFLSYYKEYFSGKIQEEDFWNKFLGNIDLKTDWKELRIKLLDLFAPNEGVAHLYSQLRTRGYKLVLLSDQTNEWWPYLDSKYNISGSFDHLIISSKVGINKPDPEIYKYALKISDSLAEESIFIDDLENNLIPAKDLGIETILYTNPENLTKDLVERGVEGQMGRGKENRFC</sequence>
<dbReference type="InterPro" id="IPR006439">
    <property type="entry name" value="HAD-SF_hydro_IA"/>
</dbReference>
<dbReference type="SFLD" id="SFLDS00003">
    <property type="entry name" value="Haloacid_Dehalogenase"/>
    <property type="match status" value="1"/>
</dbReference>
<dbReference type="Gene3D" id="3.40.50.1000">
    <property type="entry name" value="HAD superfamily/HAD-like"/>
    <property type="match status" value="1"/>
</dbReference>
<dbReference type="SFLD" id="SFLDG01129">
    <property type="entry name" value="C1.5:_HAD__Beta-PGM__Phosphata"/>
    <property type="match status" value="1"/>
</dbReference>
<dbReference type="InterPro" id="IPR036412">
    <property type="entry name" value="HAD-like_sf"/>
</dbReference>
<evidence type="ECO:0000313" key="2">
    <source>
        <dbReference type="Proteomes" id="UP000034078"/>
    </source>
</evidence>
<dbReference type="InterPro" id="IPR023214">
    <property type="entry name" value="HAD_sf"/>
</dbReference>
<dbReference type="NCBIfam" id="TIGR01509">
    <property type="entry name" value="HAD-SF-IA-v3"/>
    <property type="match status" value="1"/>
</dbReference>
<protein>
    <submittedName>
        <fullName evidence="1">Acyl-CoA dehydrogenase family member 10</fullName>
    </submittedName>
</protein>
<dbReference type="CDD" id="cd02603">
    <property type="entry name" value="HAD_sEH-N_like"/>
    <property type="match status" value="1"/>
</dbReference>
<dbReference type="Proteomes" id="UP000034078">
    <property type="component" value="Unassembled WGS sequence"/>
</dbReference>
<proteinExistence type="predicted"/>
<accession>A0A837IFU3</accession>
<reference evidence="1 2" key="1">
    <citation type="journal article" date="2015" name="Nature">
        <title>rRNA introns, odd ribosomes, and small enigmatic genomes across a large radiation of phyla.</title>
        <authorList>
            <person name="Brown C.T."/>
            <person name="Hug L.A."/>
            <person name="Thomas B.C."/>
            <person name="Sharon I."/>
            <person name="Castelle C.J."/>
            <person name="Singh A."/>
            <person name="Wilkins M.J."/>
            <person name="Williams K.H."/>
            <person name="Banfield J.F."/>
        </authorList>
    </citation>
    <scope>NUCLEOTIDE SEQUENCE [LARGE SCALE GENOMIC DNA]</scope>
</reference>
<comment type="caution">
    <text evidence="1">The sequence shown here is derived from an EMBL/GenBank/DDBJ whole genome shotgun (WGS) entry which is preliminary data.</text>
</comment>
<gene>
    <name evidence="1" type="ORF">UX01_C0001G0012</name>
</gene>
<dbReference type="PRINTS" id="PR00413">
    <property type="entry name" value="HADHALOGNASE"/>
</dbReference>
<dbReference type="EMBL" id="LCKO01000001">
    <property type="protein sequence ID" value="KKU01168.1"/>
    <property type="molecule type" value="Genomic_DNA"/>
</dbReference>
<evidence type="ECO:0000313" key="1">
    <source>
        <dbReference type="EMBL" id="KKU01168.1"/>
    </source>
</evidence>
<dbReference type="SUPFAM" id="SSF56784">
    <property type="entry name" value="HAD-like"/>
    <property type="match status" value="1"/>
</dbReference>
<organism evidence="1 2">
    <name type="scientific">Candidatus Collierbacteria bacterium GW2011_GWB2_45_17</name>
    <dbReference type="NCBI Taxonomy" id="1618388"/>
    <lineage>
        <taxon>Bacteria</taxon>
        <taxon>Candidatus Collieribacteriota</taxon>
    </lineage>
</organism>